<accession>A0ABX7N5M4</accession>
<dbReference type="Proteomes" id="UP000663090">
    <property type="component" value="Chromosome"/>
</dbReference>
<protein>
    <submittedName>
        <fullName evidence="2">Uncharacterized protein</fullName>
    </submittedName>
</protein>
<dbReference type="RefSeq" id="WP_206715836.1">
    <property type="nucleotide sequence ID" value="NZ_CP071091.1"/>
</dbReference>
<reference evidence="2 3" key="1">
    <citation type="submission" date="2021-02" db="EMBL/GenBank/DDBJ databases">
        <title>De Novo genome assembly of isolated myxobacteria.</title>
        <authorList>
            <person name="Stevens D.C."/>
        </authorList>
    </citation>
    <scope>NUCLEOTIDE SEQUENCE [LARGE SCALE GENOMIC DNA]</scope>
    <source>
        <strain evidence="2 3">SCHIC003</strain>
    </source>
</reference>
<dbReference type="EMBL" id="CP071091">
    <property type="protein sequence ID" value="QSQ14042.1"/>
    <property type="molecule type" value="Genomic_DNA"/>
</dbReference>
<name>A0ABX7N5M4_9BACT</name>
<proteinExistence type="predicted"/>
<evidence type="ECO:0000313" key="2">
    <source>
        <dbReference type="EMBL" id="QSQ14042.1"/>
    </source>
</evidence>
<keyword evidence="3" id="KW-1185">Reference proteome</keyword>
<sequence>MLKPEAPITESSSSAMPGGLAGQRAIGNFSLLTGDRVLGNFGASQVEQAQAGAPGSLRAQTLEQGNRRLLLQALGEARQGVQGDARLLLTADQIDTAKRLGFGNLAARHNELSSEEQRALIGLLQRQEENDARREEREEKRRLTLAEREVGGFDFVNPESPPSVDAAKKMAAVVTARDAITGSLGRLQNLFDEHGTEIAGPVASQMESEWKNITDQVRMLSDMGVPNGRDYEMLAKQIPQTVGLGASTTANKTIGVKFDTLRQQVDDLVGSTAKAYKYKPIGSPSAPADAPLPPRQESSRVPQSTPKPEGWRPPPDGTPLPEGKVKIEHTGTKAKFMVSTKRWADLQRDKPGVYKEVK</sequence>
<evidence type="ECO:0000256" key="1">
    <source>
        <dbReference type="SAM" id="MobiDB-lite"/>
    </source>
</evidence>
<gene>
    <name evidence="2" type="ORF">JY572_37970</name>
</gene>
<organism evidence="2 3">
    <name type="scientific">Myxococcus landrumensis</name>
    <dbReference type="NCBI Taxonomy" id="2813577"/>
    <lineage>
        <taxon>Bacteria</taxon>
        <taxon>Pseudomonadati</taxon>
        <taxon>Myxococcota</taxon>
        <taxon>Myxococcia</taxon>
        <taxon>Myxococcales</taxon>
        <taxon>Cystobacterineae</taxon>
        <taxon>Myxococcaceae</taxon>
        <taxon>Myxococcus</taxon>
    </lineage>
</organism>
<feature type="region of interest" description="Disordered" evidence="1">
    <location>
        <begin position="278"/>
        <end position="332"/>
    </location>
</feature>
<evidence type="ECO:0000313" key="3">
    <source>
        <dbReference type="Proteomes" id="UP000663090"/>
    </source>
</evidence>